<name>A0A318TKK0_9BRAD</name>
<gene>
    <name evidence="9" type="ORF">BJ122_10180</name>
</gene>
<protein>
    <submittedName>
        <fullName evidence="9">Membrane associated rhomboid family serine protease</fullName>
    </submittedName>
</protein>
<evidence type="ECO:0000256" key="3">
    <source>
        <dbReference type="ARBA" id="ARBA00022519"/>
    </source>
</evidence>
<dbReference type="InterPro" id="IPR035952">
    <property type="entry name" value="Rhomboid-like_sf"/>
</dbReference>
<evidence type="ECO:0000256" key="2">
    <source>
        <dbReference type="ARBA" id="ARBA00022475"/>
    </source>
</evidence>
<dbReference type="OrthoDB" id="9797190at2"/>
<dbReference type="PANTHER" id="PTHR43066">
    <property type="entry name" value="RHOMBOID-RELATED PROTEIN"/>
    <property type="match status" value="1"/>
</dbReference>
<feature type="transmembrane region" description="Helical" evidence="7">
    <location>
        <begin position="216"/>
        <end position="235"/>
    </location>
</feature>
<feature type="transmembrane region" description="Helical" evidence="7">
    <location>
        <begin position="12"/>
        <end position="34"/>
    </location>
</feature>
<keyword evidence="10" id="KW-1185">Reference proteome</keyword>
<keyword evidence="5 7" id="KW-1133">Transmembrane helix</keyword>
<dbReference type="GO" id="GO:0004252">
    <property type="term" value="F:serine-type endopeptidase activity"/>
    <property type="evidence" value="ECO:0007669"/>
    <property type="project" value="InterPro"/>
</dbReference>
<feature type="transmembrane region" description="Helical" evidence="7">
    <location>
        <begin position="70"/>
        <end position="94"/>
    </location>
</feature>
<accession>A0A318TKK0</accession>
<dbReference type="Gene3D" id="1.20.1540.10">
    <property type="entry name" value="Rhomboid-like"/>
    <property type="match status" value="1"/>
</dbReference>
<comment type="caution">
    <text evidence="9">The sequence shown here is derived from an EMBL/GenBank/DDBJ whole genome shotgun (WGS) entry which is preliminary data.</text>
</comment>
<proteinExistence type="predicted"/>
<dbReference type="GO" id="GO:0006508">
    <property type="term" value="P:proteolysis"/>
    <property type="evidence" value="ECO:0007669"/>
    <property type="project" value="UniProtKB-KW"/>
</dbReference>
<keyword evidence="4 7" id="KW-0812">Transmembrane</keyword>
<evidence type="ECO:0000256" key="6">
    <source>
        <dbReference type="ARBA" id="ARBA00023136"/>
    </source>
</evidence>
<keyword evidence="9" id="KW-0645">Protease</keyword>
<keyword evidence="6 7" id="KW-0472">Membrane</keyword>
<keyword evidence="3" id="KW-0997">Cell inner membrane</keyword>
<keyword evidence="9" id="KW-0378">Hydrolase</keyword>
<reference evidence="9 10" key="1">
    <citation type="submission" date="2018-06" db="EMBL/GenBank/DDBJ databases">
        <title>Genomic Encyclopedia of Archaeal and Bacterial Type Strains, Phase II (KMG-II): from individual species to whole genera.</title>
        <authorList>
            <person name="Goeker M."/>
        </authorList>
    </citation>
    <scope>NUCLEOTIDE SEQUENCE [LARGE SCALE GENOMIC DNA]</scope>
    <source>
        <strain evidence="9 10">JCM 11668</strain>
    </source>
</reference>
<evidence type="ECO:0000313" key="9">
    <source>
        <dbReference type="EMBL" id="PYF05342.1"/>
    </source>
</evidence>
<feature type="domain" description="Peptidase S54 rhomboid" evidence="8">
    <location>
        <begin position="69"/>
        <end position="231"/>
    </location>
</feature>
<feature type="transmembrane region" description="Helical" evidence="7">
    <location>
        <begin position="188"/>
        <end position="210"/>
    </location>
</feature>
<comment type="subcellular location">
    <subcellularLocation>
        <location evidence="1">Membrane</location>
        <topology evidence="1">Multi-pass membrane protein</topology>
    </subcellularLocation>
</comment>
<feature type="transmembrane region" description="Helical" evidence="7">
    <location>
        <begin position="132"/>
        <end position="154"/>
    </location>
</feature>
<evidence type="ECO:0000256" key="1">
    <source>
        <dbReference type="ARBA" id="ARBA00004141"/>
    </source>
</evidence>
<evidence type="ECO:0000256" key="4">
    <source>
        <dbReference type="ARBA" id="ARBA00022692"/>
    </source>
</evidence>
<feature type="transmembrane region" description="Helical" evidence="7">
    <location>
        <begin position="106"/>
        <end position="126"/>
    </location>
</feature>
<evidence type="ECO:0000256" key="5">
    <source>
        <dbReference type="ARBA" id="ARBA00022989"/>
    </source>
</evidence>
<evidence type="ECO:0000256" key="7">
    <source>
        <dbReference type="SAM" id="Phobius"/>
    </source>
</evidence>
<dbReference type="RefSeq" id="WP_110779228.1">
    <property type="nucleotide sequence ID" value="NZ_QJTI01000001.1"/>
</dbReference>
<dbReference type="Proteomes" id="UP000248148">
    <property type="component" value="Unassembled WGS sequence"/>
</dbReference>
<sequence>MHTAPSSREPILTLPGALSAYILLLAVIHLRMLLPPEYDNWATEAFGFIPQRYGDTLLDTPFAGGEGAKIWSFVSYSLLHANFSHIAFNVLWLLPFGSAVARRFGPARFFMFMAVTAVAGAFAHLFTHPHDVAPMVGASAAVSGAMAAAIRFAFVQGGFLSFRLGDDADEAARVPAQPLSEALRDPRVLAFLAVWFGINIVFGVGSIAVGTEGASVAWQAHIGGFFAGLLLFSLFDPVPQDNAGATR</sequence>
<keyword evidence="2" id="KW-1003">Cell membrane</keyword>
<dbReference type="AlphaFoldDB" id="A0A318TKK0"/>
<evidence type="ECO:0000313" key="10">
    <source>
        <dbReference type="Proteomes" id="UP000248148"/>
    </source>
</evidence>
<dbReference type="Pfam" id="PF01694">
    <property type="entry name" value="Rhomboid"/>
    <property type="match status" value="1"/>
</dbReference>
<dbReference type="InterPro" id="IPR022764">
    <property type="entry name" value="Peptidase_S54_rhomboid_dom"/>
</dbReference>
<dbReference type="GO" id="GO:0016020">
    <property type="term" value="C:membrane"/>
    <property type="evidence" value="ECO:0007669"/>
    <property type="project" value="UniProtKB-SubCell"/>
</dbReference>
<organism evidence="9 10">
    <name type="scientific">Rhodopseudomonas faecalis</name>
    <dbReference type="NCBI Taxonomy" id="99655"/>
    <lineage>
        <taxon>Bacteria</taxon>
        <taxon>Pseudomonadati</taxon>
        <taxon>Pseudomonadota</taxon>
        <taxon>Alphaproteobacteria</taxon>
        <taxon>Hyphomicrobiales</taxon>
        <taxon>Nitrobacteraceae</taxon>
        <taxon>Rhodopseudomonas</taxon>
    </lineage>
</organism>
<dbReference type="EMBL" id="QJTI01000001">
    <property type="protein sequence ID" value="PYF05342.1"/>
    <property type="molecule type" value="Genomic_DNA"/>
</dbReference>
<dbReference type="PANTHER" id="PTHR43066:SF26">
    <property type="entry name" value="RHOMBOID PROTEASE GLPG"/>
    <property type="match status" value="1"/>
</dbReference>
<evidence type="ECO:0000259" key="8">
    <source>
        <dbReference type="Pfam" id="PF01694"/>
    </source>
</evidence>
<dbReference type="SUPFAM" id="SSF144091">
    <property type="entry name" value="Rhomboid-like"/>
    <property type="match status" value="1"/>
</dbReference>